<dbReference type="RefSeq" id="WP_016656621.1">
    <property type="nucleotide sequence ID" value="NZ_KE340353.1"/>
</dbReference>
<dbReference type="AlphaFoldDB" id="S3MWK9"/>
<organism evidence="2 3">
    <name type="scientific">Acinetobacter rudis CIP 110305</name>
    <dbReference type="NCBI Taxonomy" id="421052"/>
    <lineage>
        <taxon>Bacteria</taxon>
        <taxon>Pseudomonadati</taxon>
        <taxon>Pseudomonadota</taxon>
        <taxon>Gammaproteobacteria</taxon>
        <taxon>Moraxellales</taxon>
        <taxon>Moraxellaceae</taxon>
        <taxon>Acinetobacter</taxon>
    </lineage>
</organism>
<dbReference type="InterPro" id="IPR013120">
    <property type="entry name" value="FAR_NAD-bd"/>
</dbReference>
<dbReference type="SUPFAM" id="SSF51735">
    <property type="entry name" value="NAD(P)-binding Rossmann-fold domains"/>
    <property type="match status" value="1"/>
</dbReference>
<reference evidence="2 3" key="1">
    <citation type="submission" date="2013-06" db="EMBL/GenBank/DDBJ databases">
        <title>The Genome Sequence of Acinetobacter rudis CIP 110305.</title>
        <authorList>
            <consortium name="The Broad Institute Genome Sequencing Platform"/>
            <consortium name="The Broad Institute Genome Sequencing Center for Infectious Disease"/>
            <person name="Cerqueira G."/>
            <person name="Feldgarden M."/>
            <person name="Courvalin P."/>
            <person name="Perichon B."/>
            <person name="Grillot-Courvalin C."/>
            <person name="Clermont D."/>
            <person name="Rocha E."/>
            <person name="Yoon E.-J."/>
            <person name="Nemec A."/>
            <person name="Young S.K."/>
            <person name="Zeng Q."/>
            <person name="Gargeya S."/>
            <person name="Fitzgerald M."/>
            <person name="Abouelleil A."/>
            <person name="Alvarado L."/>
            <person name="Berlin A.M."/>
            <person name="Chapman S.B."/>
            <person name="Dewar J."/>
            <person name="Goldberg J."/>
            <person name="Griggs A."/>
            <person name="Gujja S."/>
            <person name="Hansen M."/>
            <person name="Howarth C."/>
            <person name="Imamovic A."/>
            <person name="Larimer J."/>
            <person name="McCowan C."/>
            <person name="Murphy C."/>
            <person name="Pearson M."/>
            <person name="Priest M."/>
            <person name="Roberts A."/>
            <person name="Saif S."/>
            <person name="Shea T."/>
            <person name="Sykes S."/>
            <person name="Wortman J."/>
            <person name="Nusbaum C."/>
            <person name="Birren B."/>
        </authorList>
    </citation>
    <scope>NUCLEOTIDE SEQUENCE [LARGE SCALE GENOMIC DNA]</scope>
    <source>
        <strain evidence="2 3">CIP 110305</strain>
    </source>
</reference>
<dbReference type="Gene3D" id="3.40.50.720">
    <property type="entry name" value="NAD(P)-binding Rossmann-like Domain"/>
    <property type="match status" value="1"/>
</dbReference>
<keyword evidence="3" id="KW-1185">Reference proteome</keyword>
<dbReference type="HOGENOM" id="CLU_065997_0_0_6"/>
<evidence type="ECO:0000259" key="1">
    <source>
        <dbReference type="Pfam" id="PF07993"/>
    </source>
</evidence>
<accession>S3MWK9</accession>
<dbReference type="InterPro" id="IPR036291">
    <property type="entry name" value="NAD(P)-bd_dom_sf"/>
</dbReference>
<dbReference type="GO" id="GO:0004029">
    <property type="term" value="F:aldehyde dehydrogenase (NAD+) activity"/>
    <property type="evidence" value="ECO:0007669"/>
    <property type="project" value="TreeGrafter"/>
</dbReference>
<dbReference type="InterPro" id="IPR051783">
    <property type="entry name" value="NAD(P)-dependent_oxidoreduct"/>
</dbReference>
<dbReference type="STRING" id="632955.GCA_000829675_00233"/>
<dbReference type="EMBL" id="ATGI01000030">
    <property type="protein sequence ID" value="EPF72165.1"/>
    <property type="molecule type" value="Genomic_DNA"/>
</dbReference>
<dbReference type="Proteomes" id="UP000014568">
    <property type="component" value="Unassembled WGS sequence"/>
</dbReference>
<feature type="domain" description="Thioester reductase (TE)" evidence="1">
    <location>
        <begin position="11"/>
        <end position="247"/>
    </location>
</feature>
<name>S3MWK9_9GAMM</name>
<dbReference type="eggNOG" id="COG0451">
    <property type="taxonomic scope" value="Bacteria"/>
</dbReference>
<sequence>MAIYSQTALVVGATGFIGKFLVASLLGKNARVLALCRNIGDQADQLRHWLTQKGIDHQQLTFIKGDVTLPDLGLLPQDWESLRDVKYLYNASALFEWNLTMEQAKLVNVDGLTNLLSTINKYCHIERAIHMSGYMLTLKNHLEGVGIYRESIEKTNWSKIYKTLGAYEASKIQGHFNWIKQAELLGIPWTVIHPATVIGDEVTGEIPNNQPITSLILQLKQRKMRALPGSSSHTLPLVSINMLVTAILYAAKDFKTLRQEVLVANPHQLTFKSLVGIIAQSLQVRPPRHFISISLLKRIFKWKWLAKKLDTSPEILDFIRTEQIDLALYNELNTCWQIPSTELSKTIQQTVEWVSKQTIQD</sequence>
<dbReference type="PANTHER" id="PTHR48079">
    <property type="entry name" value="PROTEIN YEEZ"/>
    <property type="match status" value="1"/>
</dbReference>
<comment type="caution">
    <text evidence="2">The sequence shown here is derived from an EMBL/GenBank/DDBJ whole genome shotgun (WGS) entry which is preliminary data.</text>
</comment>
<dbReference type="PATRIC" id="fig|421052.3.peg.2160"/>
<dbReference type="GO" id="GO:0005737">
    <property type="term" value="C:cytoplasm"/>
    <property type="evidence" value="ECO:0007669"/>
    <property type="project" value="TreeGrafter"/>
</dbReference>
<gene>
    <name evidence="2" type="ORF">F945_02217</name>
</gene>
<dbReference type="Pfam" id="PF07993">
    <property type="entry name" value="NAD_binding_4"/>
    <property type="match status" value="1"/>
</dbReference>
<protein>
    <recommendedName>
        <fullName evidence="1">Thioester reductase (TE) domain-containing protein</fullName>
    </recommendedName>
</protein>
<evidence type="ECO:0000313" key="2">
    <source>
        <dbReference type="EMBL" id="EPF72165.1"/>
    </source>
</evidence>
<dbReference type="PANTHER" id="PTHR48079:SF6">
    <property type="entry name" value="NAD(P)-BINDING DOMAIN-CONTAINING PROTEIN-RELATED"/>
    <property type="match status" value="1"/>
</dbReference>
<dbReference type="OrthoDB" id="9803010at2"/>
<proteinExistence type="predicted"/>
<evidence type="ECO:0000313" key="3">
    <source>
        <dbReference type="Proteomes" id="UP000014568"/>
    </source>
</evidence>